<dbReference type="Proteomes" id="UP000503399">
    <property type="component" value="Chromosome"/>
</dbReference>
<dbReference type="AlphaFoldDB" id="A0A6F8ZJ38"/>
<protein>
    <submittedName>
        <fullName evidence="2">Uncharacterized protein</fullName>
    </submittedName>
</protein>
<keyword evidence="3" id="KW-1185">Reference proteome</keyword>
<proteinExistence type="predicted"/>
<name>A0A6F8ZJ38_9FIRM</name>
<sequence>MPARLPAAVAAALMLTACAGPATLTPQVTVGTTVNRQAAALPVHGTDFRPLTPLYTRV</sequence>
<feature type="chain" id="PRO_5039102663" evidence="1">
    <location>
        <begin position="20"/>
        <end position="58"/>
    </location>
</feature>
<reference evidence="2 3" key="1">
    <citation type="submission" date="2020-02" db="EMBL/GenBank/DDBJ databases">
        <authorList>
            <person name="Hogendoorn C."/>
        </authorList>
    </citation>
    <scope>NUCLEOTIDE SEQUENCE [LARGE SCALE GENOMIC DNA]</scope>
    <source>
        <strain evidence="2">R501</strain>
    </source>
</reference>
<keyword evidence="1" id="KW-0732">Signal</keyword>
<dbReference type="EMBL" id="LR778114">
    <property type="protein sequence ID" value="CAB1129600.1"/>
    <property type="molecule type" value="Genomic_DNA"/>
</dbReference>
<gene>
    <name evidence="2" type="ORF">R50_2103</name>
</gene>
<dbReference type="KEGG" id="hfv:R50_2103"/>
<evidence type="ECO:0000313" key="2">
    <source>
        <dbReference type="EMBL" id="CAB1129600.1"/>
    </source>
</evidence>
<accession>A0A6F8ZJ38</accession>
<evidence type="ECO:0000256" key="1">
    <source>
        <dbReference type="SAM" id="SignalP"/>
    </source>
</evidence>
<evidence type="ECO:0000313" key="3">
    <source>
        <dbReference type="Proteomes" id="UP000503399"/>
    </source>
</evidence>
<dbReference type="PROSITE" id="PS51257">
    <property type="entry name" value="PROKAR_LIPOPROTEIN"/>
    <property type="match status" value="1"/>
</dbReference>
<organism evidence="2 3">
    <name type="scientific">Candidatus Hydrogenisulfobacillus filiaventi</name>
    <dbReference type="NCBI Taxonomy" id="2707344"/>
    <lineage>
        <taxon>Bacteria</taxon>
        <taxon>Bacillati</taxon>
        <taxon>Bacillota</taxon>
        <taxon>Clostridia</taxon>
        <taxon>Eubacteriales</taxon>
        <taxon>Clostridiales Family XVII. Incertae Sedis</taxon>
        <taxon>Candidatus Hydrogenisulfobacillus</taxon>
    </lineage>
</organism>
<feature type="signal peptide" evidence="1">
    <location>
        <begin position="1"/>
        <end position="19"/>
    </location>
</feature>